<evidence type="ECO:0000313" key="1">
    <source>
        <dbReference type="EMBL" id="RRS00992.1"/>
    </source>
</evidence>
<reference evidence="1 2" key="1">
    <citation type="submission" date="2018-12" db="EMBL/GenBank/DDBJ databases">
        <title>The whole draft genome of Aquabacterium sp. SJQ9.</title>
        <authorList>
            <person name="Sun L."/>
            <person name="Gao X."/>
            <person name="Chen W."/>
            <person name="Huang K."/>
        </authorList>
    </citation>
    <scope>NUCLEOTIDE SEQUENCE [LARGE SCALE GENOMIC DNA]</scope>
    <source>
        <strain evidence="1 2">SJQ9</strain>
    </source>
</reference>
<protein>
    <submittedName>
        <fullName evidence="1">Uncharacterized protein</fullName>
    </submittedName>
</protein>
<dbReference type="OrthoDB" id="598113at2"/>
<evidence type="ECO:0000313" key="2">
    <source>
        <dbReference type="Proteomes" id="UP000269265"/>
    </source>
</evidence>
<name>A0A426V2C0_9BURK</name>
<dbReference type="EMBL" id="RSED01000030">
    <property type="protein sequence ID" value="RRS00992.1"/>
    <property type="molecule type" value="Genomic_DNA"/>
</dbReference>
<organism evidence="1 2">
    <name type="scientific">Aquabacterium soli</name>
    <dbReference type="NCBI Taxonomy" id="2493092"/>
    <lineage>
        <taxon>Bacteria</taxon>
        <taxon>Pseudomonadati</taxon>
        <taxon>Pseudomonadota</taxon>
        <taxon>Betaproteobacteria</taxon>
        <taxon>Burkholderiales</taxon>
        <taxon>Aquabacterium</taxon>
    </lineage>
</organism>
<gene>
    <name evidence="1" type="ORF">EIP75_22320</name>
</gene>
<proteinExistence type="predicted"/>
<dbReference type="AlphaFoldDB" id="A0A426V2C0"/>
<sequence length="138" mass="15733">MTTAKFIEVLEGYEFCAFGDLLDTQAFISLERGTVHITSGDMDLDEEPPEDLEAGPYLALPDKSELRLGRELAIEFSEEHLPDDLSTVLGFFRNRGAYGKFKSFLERKGQLQAWFDHEKSAKESRLREWCADHGIELT</sequence>
<accession>A0A426V2C0</accession>
<dbReference type="Proteomes" id="UP000269265">
    <property type="component" value="Unassembled WGS sequence"/>
</dbReference>
<dbReference type="RefSeq" id="WP_125245414.1">
    <property type="nucleotide sequence ID" value="NZ_RSED01000030.1"/>
</dbReference>
<comment type="caution">
    <text evidence="1">The sequence shown here is derived from an EMBL/GenBank/DDBJ whole genome shotgun (WGS) entry which is preliminary data.</text>
</comment>
<keyword evidence="2" id="KW-1185">Reference proteome</keyword>